<keyword evidence="3" id="KW-1185">Reference proteome</keyword>
<evidence type="ECO:0000256" key="1">
    <source>
        <dbReference type="SAM" id="MobiDB-lite"/>
    </source>
</evidence>
<evidence type="ECO:0000313" key="3">
    <source>
        <dbReference type="Proteomes" id="UP000054248"/>
    </source>
</evidence>
<dbReference type="Proteomes" id="UP000054248">
    <property type="component" value="Unassembled WGS sequence"/>
</dbReference>
<accession>A0A0C3Q0E1</accession>
<feature type="region of interest" description="Disordered" evidence="1">
    <location>
        <begin position="46"/>
        <end position="73"/>
    </location>
</feature>
<name>A0A0C3Q0E1_9AGAM</name>
<reference evidence="3" key="2">
    <citation type="submission" date="2015-01" db="EMBL/GenBank/DDBJ databases">
        <title>Evolutionary Origins and Diversification of the Mycorrhizal Mutualists.</title>
        <authorList>
            <consortium name="DOE Joint Genome Institute"/>
            <consortium name="Mycorrhizal Genomics Consortium"/>
            <person name="Kohler A."/>
            <person name="Kuo A."/>
            <person name="Nagy L.G."/>
            <person name="Floudas D."/>
            <person name="Copeland A."/>
            <person name="Barry K.W."/>
            <person name="Cichocki N."/>
            <person name="Veneault-Fourrey C."/>
            <person name="LaButti K."/>
            <person name="Lindquist E.A."/>
            <person name="Lipzen A."/>
            <person name="Lundell T."/>
            <person name="Morin E."/>
            <person name="Murat C."/>
            <person name="Riley R."/>
            <person name="Ohm R."/>
            <person name="Sun H."/>
            <person name="Tunlid A."/>
            <person name="Henrissat B."/>
            <person name="Grigoriev I.V."/>
            <person name="Hibbett D.S."/>
            <person name="Martin F."/>
        </authorList>
    </citation>
    <scope>NUCLEOTIDE SEQUENCE [LARGE SCALE GENOMIC DNA]</scope>
    <source>
        <strain evidence="3">MUT 4182</strain>
    </source>
</reference>
<dbReference type="EMBL" id="KN823138">
    <property type="protein sequence ID" value="KIO21430.1"/>
    <property type="molecule type" value="Genomic_DNA"/>
</dbReference>
<proteinExistence type="predicted"/>
<reference evidence="2 3" key="1">
    <citation type="submission" date="2014-04" db="EMBL/GenBank/DDBJ databases">
        <authorList>
            <consortium name="DOE Joint Genome Institute"/>
            <person name="Kuo A."/>
            <person name="Girlanda M."/>
            <person name="Perotto S."/>
            <person name="Kohler A."/>
            <person name="Nagy L.G."/>
            <person name="Floudas D."/>
            <person name="Copeland A."/>
            <person name="Barry K.W."/>
            <person name="Cichocki N."/>
            <person name="Veneault-Fourrey C."/>
            <person name="LaButti K."/>
            <person name="Lindquist E.A."/>
            <person name="Lipzen A."/>
            <person name="Lundell T."/>
            <person name="Morin E."/>
            <person name="Murat C."/>
            <person name="Sun H."/>
            <person name="Tunlid A."/>
            <person name="Henrissat B."/>
            <person name="Grigoriev I.V."/>
            <person name="Hibbett D.S."/>
            <person name="Martin F."/>
            <person name="Nordberg H.P."/>
            <person name="Cantor M.N."/>
            <person name="Hua S.X."/>
        </authorList>
    </citation>
    <scope>NUCLEOTIDE SEQUENCE [LARGE SCALE GENOMIC DNA]</scope>
    <source>
        <strain evidence="2 3">MUT 4182</strain>
    </source>
</reference>
<dbReference type="Gene3D" id="3.30.160.60">
    <property type="entry name" value="Classic Zinc Finger"/>
    <property type="match status" value="1"/>
</dbReference>
<feature type="region of interest" description="Disordered" evidence="1">
    <location>
        <begin position="115"/>
        <end position="138"/>
    </location>
</feature>
<protein>
    <submittedName>
        <fullName evidence="2">Uncharacterized protein</fullName>
    </submittedName>
</protein>
<dbReference type="HOGENOM" id="CLU_274533_0_0_1"/>
<gene>
    <name evidence="2" type="ORF">M407DRAFT_28951</name>
</gene>
<feature type="compositionally biased region" description="Polar residues" evidence="1">
    <location>
        <begin position="115"/>
        <end position="130"/>
    </location>
</feature>
<dbReference type="OrthoDB" id="3253465at2759"/>
<dbReference type="AlphaFoldDB" id="A0A0C3Q0E1"/>
<organism evidence="2 3">
    <name type="scientific">Tulasnella calospora MUT 4182</name>
    <dbReference type="NCBI Taxonomy" id="1051891"/>
    <lineage>
        <taxon>Eukaryota</taxon>
        <taxon>Fungi</taxon>
        <taxon>Dikarya</taxon>
        <taxon>Basidiomycota</taxon>
        <taxon>Agaricomycotina</taxon>
        <taxon>Agaricomycetes</taxon>
        <taxon>Cantharellales</taxon>
        <taxon>Tulasnellaceae</taxon>
        <taxon>Tulasnella</taxon>
    </lineage>
</organism>
<evidence type="ECO:0000313" key="2">
    <source>
        <dbReference type="EMBL" id="KIO21430.1"/>
    </source>
</evidence>
<sequence>MDAPVNQNPTNAEGALPDVTLQDIRQMEGVLSLLQRLAAQAAAVQQAPPANTTTEGVSTAAQDPTALGGRVTSTTLRPESHLNILNKIVQSDPSSSTASIPSNLGRSKYSALGTNVAQQPTAEGSSSTSAQPPPDLRITTNIGIQPTDRHQAEMLVLDPKSRVGQKMRSKLRNMNDGDEEQQNEARLALAAWADEDKDTMNAHVKRRRESLLYMWKYILGANPWHVPESELWTEEVVRKHAAYFLTFRAHHSQGRKGKHILARTLIGWLTDLCWAICRFTRSKTGQRCGLTLLVDGLYAKLDATCIALTRKLDLQRLPVKQKFINMEEVFMLVQLALEEGEENGCLLRLQQICAMVLTFATTVRPSSLAPSNSSYAKSGQYMKLGDITHTREGWMRFTSTVSINNFKGHNTGPIGKRLIFTLHPTEQPEFVLLTNWCLILYQHLRGAFGFSSLKELMEYEGATLEALPEKQNEPFFVKGTEGGRGLDPNLAVTTSMSLSAAIAQLCRKLGFGIGATLRGIRRGSANIFGLKLGAKIAANILAHGIRTSRTFMDFYSLNTENIPVLSVLFDEIPLPPDRQALYKKARETQFFSSLAVMSIVKRNALEFGLSNYQEVKPIELPPYSPEDKEWCQEQENESEVSAERKEKLSVAYENWEKDDPAAQAPSDRDAKWTKLFQKVENIIDVPIYSRHSGYLPAAIIKLAKRAAELKKEPLDDDISFDELPASSHILFHAFREHREAQKLIRRRCDDRIRDRLSDARPAKDTTAARYHAQMLLKGVGAAPVEQALQTVNDDAQPSNSRPSEQDRPIQLQGEAVIQQGVNFQVVDPDLYQLAVGEVAGAEDPDNQFDNDLSPQMFGGFAGQKLVGLVKTTRDRLREVTKKANPPGSTEDAEIPDVPVPAECADDDTGDDLAVFSKDGEDVRGSCKMGDGSESSVFKTVPAAEVFAALMWHVNSIVEKQLQTQEEARVARETGVFCVKCDFTTDTAGHLERHMQQMHTPWKDLERDSATDDPNVFACPKCGGNYPNLSSILAHGVRDCPEKEWFRSMRWEGASGIDAAGAGSADSIVKQLLQQHTTGRGKIWHHLSQEEEATWRGIVDESVKFGLTFDPTPIPEGMDPDGDDDLGMVGGSRAVEVLEGLMRNSSASAALEQFGVIPPRSEEGQNDG</sequence>
<feature type="compositionally biased region" description="Polar residues" evidence="1">
    <location>
        <begin position="51"/>
        <end position="62"/>
    </location>
</feature>